<comment type="caution">
    <text evidence="2">The sequence shown here is derived from an EMBL/GenBank/DDBJ whole genome shotgun (WGS) entry which is preliminary data.</text>
</comment>
<evidence type="ECO:0000313" key="3">
    <source>
        <dbReference type="Proteomes" id="UP000314294"/>
    </source>
</evidence>
<organism evidence="2 3">
    <name type="scientific">Liparis tanakae</name>
    <name type="common">Tanaka's snailfish</name>
    <dbReference type="NCBI Taxonomy" id="230148"/>
    <lineage>
        <taxon>Eukaryota</taxon>
        <taxon>Metazoa</taxon>
        <taxon>Chordata</taxon>
        <taxon>Craniata</taxon>
        <taxon>Vertebrata</taxon>
        <taxon>Euteleostomi</taxon>
        <taxon>Actinopterygii</taxon>
        <taxon>Neopterygii</taxon>
        <taxon>Teleostei</taxon>
        <taxon>Neoteleostei</taxon>
        <taxon>Acanthomorphata</taxon>
        <taxon>Eupercaria</taxon>
        <taxon>Perciformes</taxon>
        <taxon>Cottioidei</taxon>
        <taxon>Cottales</taxon>
        <taxon>Liparidae</taxon>
        <taxon>Liparis</taxon>
    </lineage>
</organism>
<evidence type="ECO:0000256" key="1">
    <source>
        <dbReference type="SAM" id="MobiDB-lite"/>
    </source>
</evidence>
<accession>A0A4Z2IVK8</accession>
<sequence length="68" mass="7542">MVTSKNEDGTDNTFQNKGFRTAVPDRDRAAAERDSLPLISGSPPMEEEGQRERERGGGRTARLFSAHH</sequence>
<feature type="region of interest" description="Disordered" evidence="1">
    <location>
        <begin position="1"/>
        <end position="68"/>
    </location>
</feature>
<proteinExistence type="predicted"/>
<protein>
    <submittedName>
        <fullName evidence="2">Uncharacterized protein</fullName>
    </submittedName>
</protein>
<feature type="compositionally biased region" description="Basic and acidic residues" evidence="1">
    <location>
        <begin position="48"/>
        <end position="57"/>
    </location>
</feature>
<reference evidence="2 3" key="1">
    <citation type="submission" date="2019-03" db="EMBL/GenBank/DDBJ databases">
        <title>First draft genome of Liparis tanakae, snailfish: a comprehensive survey of snailfish specific genes.</title>
        <authorList>
            <person name="Kim W."/>
            <person name="Song I."/>
            <person name="Jeong J.-H."/>
            <person name="Kim D."/>
            <person name="Kim S."/>
            <person name="Ryu S."/>
            <person name="Song J.Y."/>
            <person name="Lee S.K."/>
        </authorList>
    </citation>
    <scope>NUCLEOTIDE SEQUENCE [LARGE SCALE GENOMIC DNA]</scope>
    <source>
        <tissue evidence="2">Muscle</tissue>
    </source>
</reference>
<dbReference type="Proteomes" id="UP000314294">
    <property type="component" value="Unassembled WGS sequence"/>
</dbReference>
<dbReference type="AlphaFoldDB" id="A0A4Z2IVK8"/>
<keyword evidence="3" id="KW-1185">Reference proteome</keyword>
<name>A0A4Z2IVK8_9TELE</name>
<evidence type="ECO:0000313" key="2">
    <source>
        <dbReference type="EMBL" id="TNN81787.1"/>
    </source>
</evidence>
<feature type="compositionally biased region" description="Basic and acidic residues" evidence="1">
    <location>
        <begin position="23"/>
        <end position="35"/>
    </location>
</feature>
<gene>
    <name evidence="2" type="ORF">EYF80_007916</name>
</gene>
<dbReference type="EMBL" id="SRLO01000044">
    <property type="protein sequence ID" value="TNN81787.1"/>
    <property type="molecule type" value="Genomic_DNA"/>
</dbReference>